<gene>
    <name evidence="3" type="ORF">XBW1_4660</name>
</gene>
<dbReference type="PANTHER" id="PTHR38015:SF1">
    <property type="entry name" value="OPINE DEHYDROGENASE DOMAIN-CONTAINING PROTEIN"/>
    <property type="match status" value="1"/>
</dbReference>
<dbReference type="Gene3D" id="1.10.1040.10">
    <property type="entry name" value="N-(1-d-carboxylethyl)-l-norvaline Dehydrogenase, domain 2"/>
    <property type="match status" value="1"/>
</dbReference>
<sequence length="327" mass="37901">MKDRIALIIGGGNVGHAIAFNISKNIKTFLIAHEKLLWNNFLCCHNEKSTNFTVLSWSDIIDFTPDFIFITLPLLYRKKAIELIKKNKIKPTNIIAIPGYGGFEIQLESDTYFNEFNYGSLQRVPYISRIISYGKEVNITSKKDALFLYTHKEQEKTKESLELIFNIPTNLLESYYQNTLSNSNPLLHTSRLYSIFKDSLAHENEILFYEKWDDFSSKLLIAMDKEMSSIFKYKGIPHLHTTICEHYSVSNYKELTKKIKNIDAFKNIMTPMIKIGNKYIPDINSRYFTEDFGIGLKCINDIALNCNLVLPNISKILAWYQAIKKEI</sequence>
<reference evidence="3 4" key="1">
    <citation type="submission" date="2014-02" db="EMBL/GenBank/DDBJ databases">
        <authorList>
            <person name="Genoscope - CEA"/>
        </authorList>
    </citation>
    <scope>NUCLEOTIDE SEQUENCE [LARGE SCALE GENOMIC DNA]</scope>
    <source>
        <strain evidence="3 4">CS03</strain>
    </source>
</reference>
<dbReference type="Gene3D" id="3.40.50.720">
    <property type="entry name" value="NAD(P)-binding Rossmann-like Domain"/>
    <property type="match status" value="1"/>
</dbReference>
<dbReference type="InterPro" id="IPR003421">
    <property type="entry name" value="Opine_DH"/>
</dbReference>
<dbReference type="InterPro" id="IPR051729">
    <property type="entry name" value="Opine/Lysopine_DH"/>
</dbReference>
<evidence type="ECO:0000259" key="2">
    <source>
        <dbReference type="Pfam" id="PF02317"/>
    </source>
</evidence>
<dbReference type="RefSeq" id="WP_052726111.1">
    <property type="nucleotide sequence ID" value="NZ_CAWMEF010000001.1"/>
</dbReference>
<feature type="domain" description="Opine dehydrogenase" evidence="2">
    <location>
        <begin position="173"/>
        <end position="323"/>
    </location>
</feature>
<dbReference type="InterPro" id="IPR013328">
    <property type="entry name" value="6PGD_dom2"/>
</dbReference>
<dbReference type="SUPFAM" id="SSF48179">
    <property type="entry name" value="6-phosphogluconate dehydrogenase C-terminal domain-like"/>
    <property type="match status" value="1"/>
</dbReference>
<evidence type="ECO:0000313" key="4">
    <source>
        <dbReference type="Proteomes" id="UP000032930"/>
    </source>
</evidence>
<evidence type="ECO:0000256" key="1">
    <source>
        <dbReference type="ARBA" id="ARBA00023002"/>
    </source>
</evidence>
<keyword evidence="1" id="KW-0560">Oxidoreductase</keyword>
<dbReference type="KEGG" id="xbv:XBW1_4660"/>
<dbReference type="Proteomes" id="UP000032930">
    <property type="component" value="Chromosome"/>
</dbReference>
<proteinExistence type="predicted"/>
<dbReference type="GO" id="GO:0016491">
    <property type="term" value="F:oxidoreductase activity"/>
    <property type="evidence" value="ECO:0007669"/>
    <property type="project" value="UniProtKB-KW"/>
</dbReference>
<protein>
    <submittedName>
        <fullName evidence="3">Putative Octopine/opine/tauropine dehydrogenase-like protein</fullName>
    </submittedName>
</protein>
<dbReference type="InterPro" id="IPR008927">
    <property type="entry name" value="6-PGluconate_DH-like_C_sf"/>
</dbReference>
<accession>A0A0B6XG69</accession>
<organism evidence="3 4">
    <name type="scientific">Xenorhabdus bovienii</name>
    <name type="common">Xenorhabdus nematophila subsp. bovienii</name>
    <dbReference type="NCBI Taxonomy" id="40576"/>
    <lineage>
        <taxon>Bacteria</taxon>
        <taxon>Pseudomonadati</taxon>
        <taxon>Pseudomonadota</taxon>
        <taxon>Gammaproteobacteria</taxon>
        <taxon>Enterobacterales</taxon>
        <taxon>Morganellaceae</taxon>
        <taxon>Xenorhabdus</taxon>
    </lineage>
</organism>
<dbReference type="EMBL" id="FO818637">
    <property type="protein sequence ID" value="CDM92003.1"/>
    <property type="molecule type" value="Genomic_DNA"/>
</dbReference>
<dbReference type="Pfam" id="PF02317">
    <property type="entry name" value="Octopine_DH"/>
    <property type="match status" value="1"/>
</dbReference>
<dbReference type="AlphaFoldDB" id="A0A0B6XG69"/>
<dbReference type="PANTHER" id="PTHR38015">
    <property type="entry name" value="BLR6086 PROTEIN"/>
    <property type="match status" value="1"/>
</dbReference>
<name>A0A0B6XG69_XENBV</name>
<evidence type="ECO:0000313" key="3">
    <source>
        <dbReference type="EMBL" id="CDM92003.1"/>
    </source>
</evidence>